<evidence type="ECO:0000259" key="4">
    <source>
        <dbReference type="Pfam" id="PF01464"/>
    </source>
</evidence>
<dbReference type="InterPro" id="IPR000189">
    <property type="entry name" value="Transglyc_AS"/>
</dbReference>
<evidence type="ECO:0000256" key="2">
    <source>
        <dbReference type="ARBA" id="ARBA00009387"/>
    </source>
</evidence>
<comment type="caution">
    <text evidence="6">The sequence shown here is derived from an EMBL/GenBank/DDBJ whole genome shotgun (WGS) entry which is preliminary data.</text>
</comment>
<dbReference type="InterPro" id="IPR023346">
    <property type="entry name" value="Lysozyme-like_dom_sf"/>
</dbReference>
<feature type="domain" description="Peptidase M15A C-terminal" evidence="5">
    <location>
        <begin position="483"/>
        <end position="561"/>
    </location>
</feature>
<dbReference type="InterPro" id="IPR008258">
    <property type="entry name" value="Transglycosylase_SLT_dom_1"/>
</dbReference>
<gene>
    <name evidence="6" type="ORF">H0S73_25000</name>
</gene>
<dbReference type="Gene3D" id="1.10.530.10">
    <property type="match status" value="1"/>
</dbReference>
<dbReference type="CDD" id="cd16896">
    <property type="entry name" value="LT_Slt70-like"/>
    <property type="match status" value="1"/>
</dbReference>
<feature type="region of interest" description="Disordered" evidence="3">
    <location>
        <begin position="1"/>
        <end position="41"/>
    </location>
</feature>
<evidence type="ECO:0000256" key="3">
    <source>
        <dbReference type="SAM" id="MobiDB-lite"/>
    </source>
</evidence>
<dbReference type="InterPro" id="IPR013230">
    <property type="entry name" value="Peptidase_M15A_C"/>
</dbReference>
<dbReference type="GO" id="GO:0016020">
    <property type="term" value="C:membrane"/>
    <property type="evidence" value="ECO:0007669"/>
    <property type="project" value="InterPro"/>
</dbReference>
<proteinExistence type="inferred from homology"/>
<keyword evidence="7" id="KW-1185">Reference proteome</keyword>
<dbReference type="InterPro" id="IPR009045">
    <property type="entry name" value="Zn_M74/Hedgehog-like"/>
</dbReference>
<dbReference type="PANTHER" id="PTHR37423">
    <property type="entry name" value="SOLUBLE LYTIC MUREIN TRANSGLYCOSYLASE-RELATED"/>
    <property type="match status" value="1"/>
</dbReference>
<sequence length="1025" mass="111864">MPTVPTYDQRQVRDAPAPNQYQHPSASPDDSGAATGRALQGLGGEIARAGVAFSNEAERQQEKDQAAQLLQAQADYSSRLNRALYTDETLPDGTVRKGLFTTQGSEAMGAAGRFATIEEDVYRAVTGTLKDPAQAERFNQIRTRSRMSYETAAVKHEADNRVKFQAEAQDAAVKTATLNAVNGYDKPEILQEEMGNIRRAVAAANAGSAQDVIDYKSRVAISGVHKAIFGRMLRDDDAKAALNYYETNKGEIEGADHIEIQRALEVPLRRQQAQDYLSGVTVAGSPGTKLVRAVVGSESSGNPGAVSPKGAAGLMQVMPGTAKEIDDALGGIYGLSKMSDAQVQEFYKQNPAVNLEHGAFYLQQQLTKYSGDIEAALIAYNAGPANADKWLNAGRDYAVLPRREETEPYVRKTLTRYAEEMGGPVETKPTLRDMPDLPPVGRRVTQAEFPADSYYKPDQVFRGRPGAFVDQRALVMANELGRRFEELTGRRVEMNSGFRDPGTNASVGGAKSSRHMHGDAFDFNIKDLPDEEKTAFLQLARQVGFTGVGFYEDGPGHLHLDIGRARSWGGLPQWARGATQETQTTGYLGQPTMAAGYGNLPMPANMARMASGVTSPYAAIAAQGAFPVTAPVAGAPVLDTTTPSPVTMTPLVNAPVDVPPAVSTRVRPDDFDPDAMRAYAQAAPENIRDTVVRQTEARIAQMERQRKSVLKDTGNQAWAHVLQGGSVDDLPPEIYSALIEQSPETVKRMQDYEDRRETKRDKTDEGTYYRLSQMTPEQLAADDFNLMDYADRLSGEHLRHFAQKQADAKKGVRDASQGAGILTVKELGTMALGKMGIATTGKEATAESEARAGLFFMRLEQEVSAVQVAQKRKATNEEIQKIVDALSTPVTQGGFFSGKAKYRFEMGRPEENESRIRNNLPPIGETTGVFDVASKLEDVPDEARTMIIETHRRLTGEAPTSKKTASIYNEILTAHTGRPVPVPSDKINRFKTQAAAALGRVPTDLDLSMLYSQWLRREYPLRIGE</sequence>
<evidence type="ECO:0000259" key="5">
    <source>
        <dbReference type="Pfam" id="PF08291"/>
    </source>
</evidence>
<dbReference type="RefSeq" id="WP_181054928.1">
    <property type="nucleotide sequence ID" value="NZ_JACDXJ010000004.1"/>
</dbReference>
<dbReference type="GO" id="GO:0008933">
    <property type="term" value="F:peptidoglycan lytic transglycosylase activity"/>
    <property type="evidence" value="ECO:0007669"/>
    <property type="project" value="InterPro"/>
</dbReference>
<dbReference type="GO" id="GO:0000270">
    <property type="term" value="P:peptidoglycan metabolic process"/>
    <property type="evidence" value="ECO:0007669"/>
    <property type="project" value="InterPro"/>
</dbReference>
<evidence type="ECO:0000313" key="6">
    <source>
        <dbReference type="EMBL" id="MBA1159338.1"/>
    </source>
</evidence>
<feature type="domain" description="Transglycosylase SLT" evidence="4">
    <location>
        <begin position="289"/>
        <end position="393"/>
    </location>
</feature>
<accession>A0A838BVG1</accession>
<evidence type="ECO:0000256" key="1">
    <source>
        <dbReference type="ARBA" id="ARBA00007734"/>
    </source>
</evidence>
<dbReference type="Pfam" id="PF01464">
    <property type="entry name" value="SLT"/>
    <property type="match status" value="1"/>
</dbReference>
<dbReference type="Proteomes" id="UP000572984">
    <property type="component" value="Unassembled WGS sequence"/>
</dbReference>
<dbReference type="SUPFAM" id="SSF55166">
    <property type="entry name" value="Hedgehog/DD-peptidase"/>
    <property type="match status" value="1"/>
</dbReference>
<comment type="similarity">
    <text evidence="1">Belongs to the transglycosylase Slt family.</text>
</comment>
<evidence type="ECO:0000313" key="7">
    <source>
        <dbReference type="Proteomes" id="UP000572984"/>
    </source>
</evidence>
<dbReference type="EMBL" id="JACDXJ010000004">
    <property type="protein sequence ID" value="MBA1159338.1"/>
    <property type="molecule type" value="Genomic_DNA"/>
</dbReference>
<dbReference type="SUPFAM" id="SSF53955">
    <property type="entry name" value="Lysozyme-like"/>
    <property type="match status" value="1"/>
</dbReference>
<dbReference type="Pfam" id="PF08291">
    <property type="entry name" value="Peptidase_M15_3"/>
    <property type="match status" value="1"/>
</dbReference>
<dbReference type="AlphaFoldDB" id="A0A838BVG1"/>
<organism evidence="6 7">
    <name type="scientific">Microvirga mediterraneensis</name>
    <dbReference type="NCBI Taxonomy" id="2754695"/>
    <lineage>
        <taxon>Bacteria</taxon>
        <taxon>Pseudomonadati</taxon>
        <taxon>Pseudomonadota</taxon>
        <taxon>Alphaproteobacteria</taxon>
        <taxon>Hyphomicrobiales</taxon>
        <taxon>Methylobacteriaceae</taxon>
        <taxon>Microvirga</taxon>
    </lineage>
</organism>
<name>A0A838BVG1_9HYPH</name>
<reference evidence="6 7" key="1">
    <citation type="submission" date="2020-07" db="EMBL/GenBank/DDBJ databases">
        <title>Draft genome and description of Microvirga mediterraneensis Marseille-Q2068 sp. nov.</title>
        <authorList>
            <person name="Boxberger M."/>
        </authorList>
    </citation>
    <scope>NUCLEOTIDE SEQUENCE [LARGE SCALE GENOMIC DNA]</scope>
    <source>
        <strain evidence="6 7">Marseille-Q2068</strain>
    </source>
</reference>
<comment type="similarity">
    <text evidence="2">Belongs to the virb1 family.</text>
</comment>
<protein>
    <submittedName>
        <fullName evidence="6">Transglycosylase SLT domain-containing protein</fullName>
    </submittedName>
</protein>
<dbReference type="Gene3D" id="3.30.1380.10">
    <property type="match status" value="1"/>
</dbReference>
<dbReference type="PANTHER" id="PTHR37423:SF2">
    <property type="entry name" value="MEMBRANE-BOUND LYTIC MUREIN TRANSGLYCOSYLASE C"/>
    <property type="match status" value="1"/>
</dbReference>
<dbReference type="PROSITE" id="PS00922">
    <property type="entry name" value="TRANSGLYCOSYLASE"/>
    <property type="match status" value="1"/>
</dbReference>